<feature type="transmembrane region" description="Helical" evidence="3">
    <location>
        <begin position="847"/>
        <end position="866"/>
    </location>
</feature>
<evidence type="ECO:0000313" key="5">
    <source>
        <dbReference type="EMBL" id="RPA80607.1"/>
    </source>
</evidence>
<feature type="region of interest" description="Disordered" evidence="2">
    <location>
        <begin position="788"/>
        <end position="837"/>
    </location>
</feature>
<dbReference type="EMBL" id="ML119686">
    <property type="protein sequence ID" value="RPA80607.1"/>
    <property type="molecule type" value="Genomic_DNA"/>
</dbReference>
<keyword evidence="3" id="KW-1133">Transmembrane helix</keyword>
<dbReference type="OrthoDB" id="27934at2759"/>
<proteinExistence type="inferred from homology"/>
<dbReference type="Pfam" id="PF08238">
    <property type="entry name" value="Sel1"/>
    <property type="match status" value="9"/>
</dbReference>
<feature type="chain" id="PRO_5018113629" evidence="4">
    <location>
        <begin position="27"/>
        <end position="909"/>
    </location>
</feature>
<name>A0A3N4I574_ASCIM</name>
<dbReference type="AlphaFoldDB" id="A0A3N4I574"/>
<dbReference type="STRING" id="1160509.A0A3N4I574"/>
<comment type="similarity">
    <text evidence="1">Belongs to the sel-1 family.</text>
</comment>
<sequence length="909" mass="100628">MESWKLRWSKALALLVLCTAPTVISATTTPTGNDQQTDAPKDIEPTNAPRKLAPQYFQAPLLLVDENDTGNGNDKLNADTKQELVDQALSILRTIEEPALKTKRKKDQQTSIITIIAQQLRRFLLLHEAQSQEETAEKLEAKSDGNKASRKLRLAVEGLETAAKAGNSDALFLLAEMNFYGNYTHPRNYKTAFEKYKELADLTGNSTAQHMVGFIYATGIGNAVERDQAKSMLYHTFAALAGNTRSEMTLGFRYRTGVATPRNCDSAVLWYKRAADKAMEYWLSGAPGGRFLEYNAYRLADDVGGVYGQGASVSSSGANAKRKGMASTDSASDLEDILDYWQMMAVKQDLLSMYGLGKLYYDGSRVLPRNFSKARYYFNQIVNLYWEKDGRVKKSAAGRTGLDKFASRAAGQLGRMYMRGDGVKPDYEKAYKWFKRGAAGGDMVSQNGLGFMHLNGYGVQQSNQVAADWFKLSAEQGFPAAQSNLGKLLYDTGIKKDLIIATEYFELAAKQGILEAQYYLAEIYNAEGVGRTCSHAVVYYKNVVERVEATQSPLGWALRSFENGDIESAIVGYMMAAEQGYEAAQANVAYLLDQDKSAFRWQEWLHLLPEPIRSSKILSLPSPSHSPSVSPHSTANQRDNKTAELALVYWTRSAKQNNMDSFVKMGDYYYRGIGLPNSQPDVEKAVQCYQVASQFQQSAQALWNLGYMYENGIGMKQDFHLAKRFYDQAMEANNEAYLPVTLSLLKLRVRSLWNTITGGDINPIGPDDSEEDRPSPRTLLEQLFNLRPNPAYPPGRAEDDDLLPFDDADATPDGATNQRNAADDGEAAANGDFGDGWDWGDEEDDELIENMVILGLVALAGLYVWYRQQRRMQAERAEGGNAGNNQAGVDQGLGGVPGLGAWEGLGGIH</sequence>
<protein>
    <submittedName>
        <fullName evidence="5">HCP-like protein</fullName>
    </submittedName>
</protein>
<dbReference type="SMART" id="SM00671">
    <property type="entry name" value="SEL1"/>
    <property type="match status" value="10"/>
</dbReference>
<evidence type="ECO:0000313" key="6">
    <source>
        <dbReference type="Proteomes" id="UP000275078"/>
    </source>
</evidence>
<feature type="signal peptide" evidence="4">
    <location>
        <begin position="1"/>
        <end position="26"/>
    </location>
</feature>
<dbReference type="SUPFAM" id="SSF81901">
    <property type="entry name" value="HCP-like"/>
    <property type="match status" value="3"/>
</dbReference>
<dbReference type="PANTHER" id="PTHR11102">
    <property type="entry name" value="SEL-1-LIKE PROTEIN"/>
    <property type="match status" value="1"/>
</dbReference>
<evidence type="ECO:0000256" key="2">
    <source>
        <dbReference type="SAM" id="MobiDB-lite"/>
    </source>
</evidence>
<feature type="compositionally biased region" description="Polar residues" evidence="2">
    <location>
        <begin position="26"/>
        <end position="38"/>
    </location>
</feature>
<keyword evidence="6" id="KW-1185">Reference proteome</keyword>
<evidence type="ECO:0000256" key="3">
    <source>
        <dbReference type="SAM" id="Phobius"/>
    </source>
</evidence>
<keyword evidence="4" id="KW-0732">Signal</keyword>
<dbReference type="PANTHER" id="PTHR11102:SF147">
    <property type="entry name" value="SEL1L ADAPTOR SUBUNIT OF ERAD E3 UBIQUITIN LIGASE"/>
    <property type="match status" value="1"/>
</dbReference>
<gene>
    <name evidence="5" type="ORF">BJ508DRAFT_415279</name>
</gene>
<keyword evidence="3" id="KW-0472">Membrane</keyword>
<dbReference type="GO" id="GO:0005789">
    <property type="term" value="C:endoplasmic reticulum membrane"/>
    <property type="evidence" value="ECO:0007669"/>
    <property type="project" value="TreeGrafter"/>
</dbReference>
<evidence type="ECO:0000256" key="1">
    <source>
        <dbReference type="ARBA" id="ARBA00038101"/>
    </source>
</evidence>
<feature type="compositionally biased region" description="Acidic residues" evidence="2">
    <location>
        <begin position="798"/>
        <end position="810"/>
    </location>
</feature>
<dbReference type="InterPro" id="IPR006597">
    <property type="entry name" value="Sel1-like"/>
</dbReference>
<feature type="region of interest" description="Disordered" evidence="2">
    <location>
        <begin position="26"/>
        <end position="50"/>
    </location>
</feature>
<organism evidence="5 6">
    <name type="scientific">Ascobolus immersus RN42</name>
    <dbReference type="NCBI Taxonomy" id="1160509"/>
    <lineage>
        <taxon>Eukaryota</taxon>
        <taxon>Fungi</taxon>
        <taxon>Dikarya</taxon>
        <taxon>Ascomycota</taxon>
        <taxon>Pezizomycotina</taxon>
        <taxon>Pezizomycetes</taxon>
        <taxon>Pezizales</taxon>
        <taxon>Ascobolaceae</taxon>
        <taxon>Ascobolus</taxon>
    </lineage>
</organism>
<dbReference type="GO" id="GO:0036503">
    <property type="term" value="P:ERAD pathway"/>
    <property type="evidence" value="ECO:0007669"/>
    <property type="project" value="TreeGrafter"/>
</dbReference>
<dbReference type="InterPro" id="IPR050767">
    <property type="entry name" value="Sel1_AlgK"/>
</dbReference>
<dbReference type="Proteomes" id="UP000275078">
    <property type="component" value="Unassembled WGS sequence"/>
</dbReference>
<evidence type="ECO:0000256" key="4">
    <source>
        <dbReference type="SAM" id="SignalP"/>
    </source>
</evidence>
<dbReference type="InterPro" id="IPR011990">
    <property type="entry name" value="TPR-like_helical_dom_sf"/>
</dbReference>
<keyword evidence="3" id="KW-0812">Transmembrane</keyword>
<reference evidence="5 6" key="1">
    <citation type="journal article" date="2018" name="Nat. Ecol. Evol.">
        <title>Pezizomycetes genomes reveal the molecular basis of ectomycorrhizal truffle lifestyle.</title>
        <authorList>
            <person name="Murat C."/>
            <person name="Payen T."/>
            <person name="Noel B."/>
            <person name="Kuo A."/>
            <person name="Morin E."/>
            <person name="Chen J."/>
            <person name="Kohler A."/>
            <person name="Krizsan K."/>
            <person name="Balestrini R."/>
            <person name="Da Silva C."/>
            <person name="Montanini B."/>
            <person name="Hainaut M."/>
            <person name="Levati E."/>
            <person name="Barry K.W."/>
            <person name="Belfiori B."/>
            <person name="Cichocki N."/>
            <person name="Clum A."/>
            <person name="Dockter R.B."/>
            <person name="Fauchery L."/>
            <person name="Guy J."/>
            <person name="Iotti M."/>
            <person name="Le Tacon F."/>
            <person name="Lindquist E.A."/>
            <person name="Lipzen A."/>
            <person name="Malagnac F."/>
            <person name="Mello A."/>
            <person name="Molinier V."/>
            <person name="Miyauchi S."/>
            <person name="Poulain J."/>
            <person name="Riccioni C."/>
            <person name="Rubini A."/>
            <person name="Sitrit Y."/>
            <person name="Splivallo R."/>
            <person name="Traeger S."/>
            <person name="Wang M."/>
            <person name="Zifcakova L."/>
            <person name="Wipf D."/>
            <person name="Zambonelli A."/>
            <person name="Paolocci F."/>
            <person name="Nowrousian M."/>
            <person name="Ottonello S."/>
            <person name="Baldrian P."/>
            <person name="Spatafora J.W."/>
            <person name="Henrissat B."/>
            <person name="Nagy L.G."/>
            <person name="Aury J.M."/>
            <person name="Wincker P."/>
            <person name="Grigoriev I.V."/>
            <person name="Bonfante P."/>
            <person name="Martin F.M."/>
        </authorList>
    </citation>
    <scope>NUCLEOTIDE SEQUENCE [LARGE SCALE GENOMIC DNA]</scope>
    <source>
        <strain evidence="5 6">RN42</strain>
    </source>
</reference>
<accession>A0A3N4I574</accession>
<dbReference type="Gene3D" id="1.25.40.10">
    <property type="entry name" value="Tetratricopeptide repeat domain"/>
    <property type="match status" value="4"/>
</dbReference>